<dbReference type="HOGENOM" id="CLU_1982949_0_0_1"/>
<evidence type="ECO:0000256" key="1">
    <source>
        <dbReference type="SAM" id="MobiDB-lite"/>
    </source>
</evidence>
<sequence length="126" mass="14235">MANASLIRRRLHPSLRCRSSQFSRYSLSQALHPKRTLLRRAPVRRSLTPPLVHRQPYLTHLRALVLTQSSLLSCWPLLFQTESPSPSHAPSPLTSSQTTMPPRPVELILEQTPVTLSLMSIHGTLE</sequence>
<feature type="compositionally biased region" description="Polar residues" evidence="1">
    <location>
        <begin position="82"/>
        <end position="100"/>
    </location>
</feature>
<keyword evidence="3" id="KW-1185">Reference proteome</keyword>
<feature type="region of interest" description="Disordered" evidence="1">
    <location>
        <begin position="82"/>
        <end position="101"/>
    </location>
</feature>
<evidence type="ECO:0000313" key="2">
    <source>
        <dbReference type="EMBL" id="KIM22823.1"/>
    </source>
</evidence>
<evidence type="ECO:0000313" key="3">
    <source>
        <dbReference type="Proteomes" id="UP000054097"/>
    </source>
</evidence>
<dbReference type="Proteomes" id="UP000054097">
    <property type="component" value="Unassembled WGS sequence"/>
</dbReference>
<dbReference type="AlphaFoldDB" id="A0A0C2W8P9"/>
<accession>A0A0C2W8P9</accession>
<name>A0A0C2W8P9_SERVB</name>
<organism evidence="2 3">
    <name type="scientific">Serendipita vermifera MAFF 305830</name>
    <dbReference type="NCBI Taxonomy" id="933852"/>
    <lineage>
        <taxon>Eukaryota</taxon>
        <taxon>Fungi</taxon>
        <taxon>Dikarya</taxon>
        <taxon>Basidiomycota</taxon>
        <taxon>Agaricomycotina</taxon>
        <taxon>Agaricomycetes</taxon>
        <taxon>Sebacinales</taxon>
        <taxon>Serendipitaceae</taxon>
        <taxon>Serendipita</taxon>
    </lineage>
</organism>
<reference evidence="3" key="2">
    <citation type="submission" date="2015-01" db="EMBL/GenBank/DDBJ databases">
        <title>Evolutionary Origins and Diversification of the Mycorrhizal Mutualists.</title>
        <authorList>
            <consortium name="DOE Joint Genome Institute"/>
            <consortium name="Mycorrhizal Genomics Consortium"/>
            <person name="Kohler A."/>
            <person name="Kuo A."/>
            <person name="Nagy L.G."/>
            <person name="Floudas D."/>
            <person name="Copeland A."/>
            <person name="Barry K.W."/>
            <person name="Cichocki N."/>
            <person name="Veneault-Fourrey C."/>
            <person name="LaButti K."/>
            <person name="Lindquist E.A."/>
            <person name="Lipzen A."/>
            <person name="Lundell T."/>
            <person name="Morin E."/>
            <person name="Murat C."/>
            <person name="Riley R."/>
            <person name="Ohm R."/>
            <person name="Sun H."/>
            <person name="Tunlid A."/>
            <person name="Henrissat B."/>
            <person name="Grigoriev I.V."/>
            <person name="Hibbett D.S."/>
            <person name="Martin F."/>
        </authorList>
    </citation>
    <scope>NUCLEOTIDE SEQUENCE [LARGE SCALE GENOMIC DNA]</scope>
    <source>
        <strain evidence="3">MAFF 305830</strain>
    </source>
</reference>
<reference evidence="2 3" key="1">
    <citation type="submission" date="2014-04" db="EMBL/GenBank/DDBJ databases">
        <authorList>
            <consortium name="DOE Joint Genome Institute"/>
            <person name="Kuo A."/>
            <person name="Zuccaro A."/>
            <person name="Kohler A."/>
            <person name="Nagy L.G."/>
            <person name="Floudas D."/>
            <person name="Copeland A."/>
            <person name="Barry K.W."/>
            <person name="Cichocki N."/>
            <person name="Veneault-Fourrey C."/>
            <person name="LaButti K."/>
            <person name="Lindquist E.A."/>
            <person name="Lipzen A."/>
            <person name="Lundell T."/>
            <person name="Morin E."/>
            <person name="Murat C."/>
            <person name="Sun H."/>
            <person name="Tunlid A."/>
            <person name="Henrissat B."/>
            <person name="Grigoriev I.V."/>
            <person name="Hibbett D.S."/>
            <person name="Martin F."/>
            <person name="Nordberg H.P."/>
            <person name="Cantor M.N."/>
            <person name="Hua S.X."/>
        </authorList>
    </citation>
    <scope>NUCLEOTIDE SEQUENCE [LARGE SCALE GENOMIC DNA]</scope>
    <source>
        <strain evidence="2 3">MAFF 305830</strain>
    </source>
</reference>
<proteinExistence type="predicted"/>
<protein>
    <submittedName>
        <fullName evidence="2">Uncharacterized protein</fullName>
    </submittedName>
</protein>
<gene>
    <name evidence="2" type="ORF">M408DRAFT_278007</name>
</gene>
<dbReference type="EMBL" id="KN824347">
    <property type="protein sequence ID" value="KIM22823.1"/>
    <property type="molecule type" value="Genomic_DNA"/>
</dbReference>